<dbReference type="InterPro" id="IPR052027">
    <property type="entry name" value="PspC"/>
</dbReference>
<evidence type="ECO:0000313" key="9">
    <source>
        <dbReference type="EMBL" id="TQM15726.1"/>
    </source>
</evidence>
<evidence type="ECO:0000259" key="8">
    <source>
        <dbReference type="Pfam" id="PF04024"/>
    </source>
</evidence>
<dbReference type="AlphaFoldDB" id="A0A543E2A9"/>
<feature type="compositionally biased region" description="Polar residues" evidence="6">
    <location>
        <begin position="1"/>
        <end position="11"/>
    </location>
</feature>
<organism evidence="9 10">
    <name type="scientific">Pseudonocardia kunmingensis</name>
    <dbReference type="NCBI Taxonomy" id="630975"/>
    <lineage>
        <taxon>Bacteria</taxon>
        <taxon>Bacillati</taxon>
        <taxon>Actinomycetota</taxon>
        <taxon>Actinomycetes</taxon>
        <taxon>Pseudonocardiales</taxon>
        <taxon>Pseudonocardiaceae</taxon>
        <taxon>Pseudonocardia</taxon>
    </lineage>
</organism>
<keyword evidence="10" id="KW-1185">Reference proteome</keyword>
<accession>A0A543E2A9</accession>
<evidence type="ECO:0000256" key="3">
    <source>
        <dbReference type="ARBA" id="ARBA00022692"/>
    </source>
</evidence>
<feature type="transmembrane region" description="Helical" evidence="7">
    <location>
        <begin position="82"/>
        <end position="106"/>
    </location>
</feature>
<dbReference type="RefSeq" id="WP_142051978.1">
    <property type="nucleotide sequence ID" value="NZ_VFPA01000001.1"/>
</dbReference>
<dbReference type="Proteomes" id="UP000315677">
    <property type="component" value="Unassembled WGS sequence"/>
</dbReference>
<dbReference type="InterPro" id="IPR007168">
    <property type="entry name" value="Phageshock_PspC_N"/>
</dbReference>
<evidence type="ECO:0000256" key="7">
    <source>
        <dbReference type="SAM" id="Phobius"/>
    </source>
</evidence>
<feature type="region of interest" description="Disordered" evidence="6">
    <location>
        <begin position="1"/>
        <end position="50"/>
    </location>
</feature>
<dbReference type="EMBL" id="VFPA01000001">
    <property type="protein sequence ID" value="TQM15726.1"/>
    <property type="molecule type" value="Genomic_DNA"/>
</dbReference>
<evidence type="ECO:0000313" key="10">
    <source>
        <dbReference type="Proteomes" id="UP000315677"/>
    </source>
</evidence>
<dbReference type="PANTHER" id="PTHR33885:SF3">
    <property type="entry name" value="PHAGE SHOCK PROTEIN C"/>
    <property type="match status" value="1"/>
</dbReference>
<sequence length="112" mass="11470">METTTDSATTRLTKDPVDPTGPVFGPVPADEASGAPSYPASAAAPASRPKFRLRRSRTDRMLGGVCGGLAESLGVDAAVVRIGLVTLTVLGFGTGVVVYGAIWLLAPETDEP</sequence>
<evidence type="ECO:0000256" key="1">
    <source>
        <dbReference type="ARBA" id="ARBA00004162"/>
    </source>
</evidence>
<keyword evidence="3 7" id="KW-0812">Transmembrane</keyword>
<dbReference type="Pfam" id="PF04024">
    <property type="entry name" value="PspC"/>
    <property type="match status" value="1"/>
</dbReference>
<keyword evidence="4 7" id="KW-1133">Transmembrane helix</keyword>
<name>A0A543E2A9_9PSEU</name>
<dbReference type="PANTHER" id="PTHR33885">
    <property type="entry name" value="PHAGE SHOCK PROTEIN C"/>
    <property type="match status" value="1"/>
</dbReference>
<gene>
    <name evidence="9" type="ORF">FB558_2517</name>
</gene>
<evidence type="ECO:0000256" key="6">
    <source>
        <dbReference type="SAM" id="MobiDB-lite"/>
    </source>
</evidence>
<evidence type="ECO:0000256" key="2">
    <source>
        <dbReference type="ARBA" id="ARBA00022475"/>
    </source>
</evidence>
<evidence type="ECO:0000256" key="5">
    <source>
        <dbReference type="ARBA" id="ARBA00023136"/>
    </source>
</evidence>
<keyword evidence="2" id="KW-1003">Cell membrane</keyword>
<keyword evidence="5 7" id="KW-0472">Membrane</keyword>
<comment type="subcellular location">
    <subcellularLocation>
        <location evidence="1">Cell membrane</location>
        <topology evidence="1">Single-pass membrane protein</topology>
    </subcellularLocation>
</comment>
<comment type="caution">
    <text evidence="9">The sequence shown here is derived from an EMBL/GenBank/DDBJ whole genome shotgun (WGS) entry which is preliminary data.</text>
</comment>
<feature type="domain" description="Phage shock protein PspC N-terminal" evidence="8">
    <location>
        <begin position="52"/>
        <end position="108"/>
    </location>
</feature>
<proteinExistence type="predicted"/>
<protein>
    <submittedName>
        <fullName evidence="9">Phage shock protein C (PspC) family protein</fullName>
    </submittedName>
</protein>
<feature type="compositionally biased region" description="Low complexity" evidence="6">
    <location>
        <begin position="32"/>
        <end position="48"/>
    </location>
</feature>
<dbReference type="OrthoDB" id="7359894at2"/>
<evidence type="ECO:0000256" key="4">
    <source>
        <dbReference type="ARBA" id="ARBA00022989"/>
    </source>
</evidence>
<reference evidence="9 10" key="1">
    <citation type="submission" date="2019-06" db="EMBL/GenBank/DDBJ databases">
        <title>Sequencing the genomes of 1000 actinobacteria strains.</title>
        <authorList>
            <person name="Klenk H.-P."/>
        </authorList>
    </citation>
    <scope>NUCLEOTIDE SEQUENCE [LARGE SCALE GENOMIC DNA]</scope>
    <source>
        <strain evidence="9 10">DSM 45301</strain>
    </source>
</reference>
<dbReference type="GO" id="GO:0005886">
    <property type="term" value="C:plasma membrane"/>
    <property type="evidence" value="ECO:0007669"/>
    <property type="project" value="UniProtKB-SubCell"/>
</dbReference>